<dbReference type="PROSITE" id="PS00086">
    <property type="entry name" value="CYTOCHROME_P450"/>
    <property type="match status" value="1"/>
</dbReference>
<keyword evidence="3" id="KW-0349">Heme</keyword>
<protein>
    <submittedName>
        <fullName evidence="4">Cytochrome P450</fullName>
    </submittedName>
</protein>
<dbReference type="InterPro" id="IPR002401">
    <property type="entry name" value="Cyt_P450_E_grp-I"/>
</dbReference>
<reference evidence="4 5" key="1">
    <citation type="journal article" date="2011" name="Int. J. Syst. Evol. Microbiol.">
        <title>Zhongshania antarctica gen. nov., sp. nov. and Zhongshania guokunii sp. nov., gammaproteobacteria respectively isolated from coastal attached (fast) ice and surface seawater of the Antarctic.</title>
        <authorList>
            <person name="Li H.J."/>
            <person name="Zhang X.Y."/>
            <person name="Chen C.X."/>
            <person name="Zhang Y.J."/>
            <person name="Gao Z.M."/>
            <person name="Yu Y."/>
            <person name="Chen X.L."/>
            <person name="Chen B."/>
            <person name="Zhang Y.Z."/>
        </authorList>
    </citation>
    <scope>NUCLEOTIDE SEQUENCE [LARGE SCALE GENOMIC DNA]</scope>
    <source>
        <strain evidence="4 5">R06B22</strain>
    </source>
</reference>
<accession>A0ABV3TV87</accession>
<keyword evidence="3" id="KW-0503">Monooxygenase</keyword>
<keyword evidence="5" id="KW-1185">Reference proteome</keyword>
<keyword evidence="3" id="KW-0479">Metal-binding</keyword>
<evidence type="ECO:0000256" key="3">
    <source>
        <dbReference type="RuleBase" id="RU000461"/>
    </source>
</evidence>
<dbReference type="InterPro" id="IPR001128">
    <property type="entry name" value="Cyt_P450"/>
</dbReference>
<gene>
    <name evidence="4" type="ORF">AB4875_08535</name>
</gene>
<dbReference type="Pfam" id="PF00067">
    <property type="entry name" value="p450"/>
    <property type="match status" value="1"/>
</dbReference>
<dbReference type="PRINTS" id="PR00385">
    <property type="entry name" value="P450"/>
</dbReference>
<name>A0ABV3TV87_9GAMM</name>
<comment type="caution">
    <text evidence="4">The sequence shown here is derived from an EMBL/GenBank/DDBJ whole genome shotgun (WGS) entry which is preliminary data.</text>
</comment>
<evidence type="ECO:0000313" key="4">
    <source>
        <dbReference type="EMBL" id="MEX1665535.1"/>
    </source>
</evidence>
<sequence length="450" mass="50560">MSSVSASSNNSNQAKLDLPAPSVSGLRLGLEYWFRPEVFMSRLESLGDRFLMPLPGFPTSVGLTSPEDVRKIFAGDQTALHFGEALGKVSPHPVLLGENSISFKDDEPHLEDRKLMLPHFSRGAAKKYEYIFAKKTEEHMARWPRGKSFSFHQAMMDLTLDIIVDVVMGVTQPTRARRLRRAVLDMVSEVGSIGFLFSTIVAVSKGGRWDGKYKKLRAAIADGDNILLEEMNERRASGDEQREDVLAVFLQMQSDNPEKVTDEYIFEALRTMLIAGYETTASTLGWLGERISRNPRVVTEIERSIEDDDYTYVEAVCSEALRSRPVLPFTGRLVVKPVDLGAGLVLEPGMLVFTMMTLLHHREDVYPNAEEFRPERFLEKKVSPYEMITFGGGLRRCLGAPFAVSEMHVIITTICRNLHFETTNKPSERIARRSITLVPSKGAQVVLSER</sequence>
<comment type="cofactor">
    <cofactor evidence="1">
        <name>heme</name>
        <dbReference type="ChEBI" id="CHEBI:30413"/>
    </cofactor>
</comment>
<proteinExistence type="inferred from homology"/>
<dbReference type="PANTHER" id="PTHR24305:SF166">
    <property type="entry name" value="CYTOCHROME P450 12A4, MITOCHONDRIAL-RELATED"/>
    <property type="match status" value="1"/>
</dbReference>
<dbReference type="SUPFAM" id="SSF48264">
    <property type="entry name" value="Cytochrome P450"/>
    <property type="match status" value="1"/>
</dbReference>
<organism evidence="4 5">
    <name type="scientific">Zhongshania arctica</name>
    <dbReference type="NCBI Taxonomy" id="3238302"/>
    <lineage>
        <taxon>Bacteria</taxon>
        <taxon>Pseudomonadati</taxon>
        <taxon>Pseudomonadota</taxon>
        <taxon>Gammaproteobacteria</taxon>
        <taxon>Cellvibrionales</taxon>
        <taxon>Spongiibacteraceae</taxon>
        <taxon>Zhongshania</taxon>
    </lineage>
</organism>
<dbReference type="Proteomes" id="UP001557484">
    <property type="component" value="Unassembled WGS sequence"/>
</dbReference>
<comment type="similarity">
    <text evidence="2 3">Belongs to the cytochrome P450 family.</text>
</comment>
<dbReference type="InterPro" id="IPR017972">
    <property type="entry name" value="Cyt_P450_CS"/>
</dbReference>
<evidence type="ECO:0000313" key="5">
    <source>
        <dbReference type="Proteomes" id="UP001557484"/>
    </source>
</evidence>
<dbReference type="InterPro" id="IPR036396">
    <property type="entry name" value="Cyt_P450_sf"/>
</dbReference>
<dbReference type="InterPro" id="IPR050121">
    <property type="entry name" value="Cytochrome_P450_monoxygenase"/>
</dbReference>
<dbReference type="RefSeq" id="WP_368375638.1">
    <property type="nucleotide sequence ID" value="NZ_JBFRYB010000001.1"/>
</dbReference>
<dbReference type="PRINTS" id="PR00463">
    <property type="entry name" value="EP450I"/>
</dbReference>
<evidence type="ECO:0000256" key="2">
    <source>
        <dbReference type="ARBA" id="ARBA00010617"/>
    </source>
</evidence>
<keyword evidence="3" id="KW-0560">Oxidoreductase</keyword>
<dbReference type="EMBL" id="JBFRYB010000001">
    <property type="protein sequence ID" value="MEX1665535.1"/>
    <property type="molecule type" value="Genomic_DNA"/>
</dbReference>
<dbReference type="Gene3D" id="1.10.630.10">
    <property type="entry name" value="Cytochrome P450"/>
    <property type="match status" value="1"/>
</dbReference>
<dbReference type="PANTHER" id="PTHR24305">
    <property type="entry name" value="CYTOCHROME P450"/>
    <property type="match status" value="1"/>
</dbReference>
<keyword evidence="3" id="KW-0408">Iron</keyword>
<evidence type="ECO:0000256" key="1">
    <source>
        <dbReference type="ARBA" id="ARBA00001971"/>
    </source>
</evidence>